<sequence>MSDAKLQPLYDATARLTDFWMDTRRGGTSRLPFWAHGNDSGWDNSTTFDSTPMIVGPGLAAYLILQAGCLEQVAKRLRRDEESRTWAAMRSFLTNALIEGLWDGDSFLLKNAITGETFKTIALLHFMPLAAARRLPDELIDKMIASIIYKHLTEWGLATEEVASPHYESDGYWRGPIWAPSMHLVESGLRDAGRLELANGISTRFLQLCEKSGFAENFDAVTGEGLRDLSYTWTSAVYLVLRREAVERMDGKDAAQRHEQLHVGPKPGLRGATASSRLLKTCSPCASSHIKCSGNVPYTGYEDESLLSTDPFQQDEEAPAFQNSECHERQLSGFSSNPPSNPNGSRQPLGEGAPIEKQPVGSNLNRETTNSVRAIRRTSQTGIDAGRNVYSSPQDCNIMPWEEATVDQDLLDAQQPTSFQDIAACNNVSAFITYMRDGPSATDDLVLDGSHDTTSHRQLYVNGSGFRESQADRGFQERHATILRRAVPDYDPNLNATWSEVLLEEMNHAKRRPRKPRFTIPDSVYQEIRTRLLPEAQTSCLPERYTADMGILLGQDTFEHLIEQYFDHFHILQPFVDRSLLSIPV</sequence>
<dbReference type="InterPro" id="IPR008928">
    <property type="entry name" value="6-hairpin_glycosidase_sf"/>
</dbReference>
<proteinExistence type="predicted"/>
<dbReference type="Pfam" id="PF22422">
    <property type="entry name" value="MGH1-like_GH"/>
    <property type="match status" value="1"/>
</dbReference>
<dbReference type="InterPro" id="IPR054491">
    <property type="entry name" value="MGH1-like_GH"/>
</dbReference>
<dbReference type="Gene3D" id="1.50.10.10">
    <property type="match status" value="1"/>
</dbReference>
<protein>
    <recommendedName>
        <fullName evidence="2">Mannosylglycerate hydrolase MGH1-like glycoside hydrolase domain-containing protein</fullName>
    </recommendedName>
</protein>
<reference evidence="3 4" key="1">
    <citation type="submission" date="2014-02" db="EMBL/GenBank/DDBJ databases">
        <title>The genome sequence of Colletotrichum salicis CBS 607.94.</title>
        <authorList>
            <person name="Baroncelli R."/>
            <person name="Thon M.R."/>
        </authorList>
    </citation>
    <scope>NUCLEOTIDE SEQUENCE [LARGE SCALE GENOMIC DNA]</scope>
    <source>
        <strain evidence="3 4">CBS 607.94</strain>
    </source>
</reference>
<evidence type="ECO:0000313" key="3">
    <source>
        <dbReference type="EMBL" id="KXH69120.1"/>
    </source>
</evidence>
<dbReference type="GO" id="GO:0003824">
    <property type="term" value="F:catalytic activity"/>
    <property type="evidence" value="ECO:0007669"/>
    <property type="project" value="UniProtKB-ARBA"/>
</dbReference>
<dbReference type="InterPro" id="IPR012341">
    <property type="entry name" value="6hp_glycosidase-like_sf"/>
</dbReference>
<feature type="compositionally biased region" description="Basic and acidic residues" evidence="1">
    <location>
        <begin position="251"/>
        <end position="261"/>
    </location>
</feature>
<dbReference type="OrthoDB" id="10018191at2759"/>
<evidence type="ECO:0000256" key="1">
    <source>
        <dbReference type="SAM" id="MobiDB-lite"/>
    </source>
</evidence>
<evidence type="ECO:0000259" key="2">
    <source>
        <dbReference type="Pfam" id="PF22422"/>
    </source>
</evidence>
<dbReference type="GO" id="GO:0005975">
    <property type="term" value="P:carbohydrate metabolic process"/>
    <property type="evidence" value="ECO:0007669"/>
    <property type="project" value="InterPro"/>
</dbReference>
<name>A0A135V8U0_9PEZI</name>
<feature type="region of interest" description="Disordered" evidence="1">
    <location>
        <begin position="251"/>
        <end position="270"/>
    </location>
</feature>
<gene>
    <name evidence="3" type="ORF">CSAL01_01482</name>
</gene>
<dbReference type="EMBL" id="JFFI01000164">
    <property type="protein sequence ID" value="KXH69120.1"/>
    <property type="molecule type" value="Genomic_DNA"/>
</dbReference>
<feature type="domain" description="Mannosylglycerate hydrolase MGH1-like glycoside hydrolase" evidence="2">
    <location>
        <begin position="4"/>
        <end position="234"/>
    </location>
</feature>
<dbReference type="Proteomes" id="UP000070121">
    <property type="component" value="Unassembled WGS sequence"/>
</dbReference>
<evidence type="ECO:0000313" key="4">
    <source>
        <dbReference type="Proteomes" id="UP000070121"/>
    </source>
</evidence>
<feature type="compositionally biased region" description="Polar residues" evidence="1">
    <location>
        <begin position="360"/>
        <end position="382"/>
    </location>
</feature>
<dbReference type="AlphaFoldDB" id="A0A135V8U0"/>
<keyword evidence="4" id="KW-1185">Reference proteome</keyword>
<feature type="region of interest" description="Disordered" evidence="1">
    <location>
        <begin position="316"/>
        <end position="391"/>
    </location>
</feature>
<accession>A0A135V8U0</accession>
<dbReference type="SUPFAM" id="SSF48208">
    <property type="entry name" value="Six-hairpin glycosidases"/>
    <property type="match status" value="1"/>
</dbReference>
<comment type="caution">
    <text evidence="3">The sequence shown here is derived from an EMBL/GenBank/DDBJ whole genome shotgun (WGS) entry which is preliminary data.</text>
</comment>
<organism evidence="3 4">
    <name type="scientific">Colletotrichum salicis</name>
    <dbReference type="NCBI Taxonomy" id="1209931"/>
    <lineage>
        <taxon>Eukaryota</taxon>
        <taxon>Fungi</taxon>
        <taxon>Dikarya</taxon>
        <taxon>Ascomycota</taxon>
        <taxon>Pezizomycotina</taxon>
        <taxon>Sordariomycetes</taxon>
        <taxon>Hypocreomycetidae</taxon>
        <taxon>Glomerellales</taxon>
        <taxon>Glomerellaceae</taxon>
        <taxon>Colletotrichum</taxon>
        <taxon>Colletotrichum acutatum species complex</taxon>
    </lineage>
</organism>
<dbReference type="STRING" id="1209931.A0A135V8U0"/>